<keyword evidence="6" id="KW-0472">Membrane</keyword>
<keyword evidence="5" id="KW-0812">Transmembrane</keyword>
<dbReference type="InterPro" id="IPR003423">
    <property type="entry name" value="OMP_efflux"/>
</dbReference>
<evidence type="ECO:0000313" key="9">
    <source>
        <dbReference type="Proteomes" id="UP000008514"/>
    </source>
</evidence>
<evidence type="ECO:0000256" key="6">
    <source>
        <dbReference type="ARBA" id="ARBA00023136"/>
    </source>
</evidence>
<protein>
    <submittedName>
        <fullName evidence="8">Type I secretion outer membrane protein, TolC family</fullName>
    </submittedName>
</protein>
<dbReference type="RefSeq" id="WP_015025866.1">
    <property type="nucleotide sequence ID" value="NC_018721.1"/>
</dbReference>
<dbReference type="eggNOG" id="COG1538">
    <property type="taxonomic scope" value="Bacteria"/>
</dbReference>
<dbReference type="GO" id="GO:0009279">
    <property type="term" value="C:cell outer membrane"/>
    <property type="evidence" value="ECO:0007669"/>
    <property type="project" value="UniProtKB-SubCell"/>
</dbReference>
<organism evidence="8 9">
    <name type="scientific">Psychroflexus torquis (strain ATCC 700755 / CIP 106069 / ACAM 623)</name>
    <dbReference type="NCBI Taxonomy" id="313595"/>
    <lineage>
        <taxon>Bacteria</taxon>
        <taxon>Pseudomonadati</taxon>
        <taxon>Bacteroidota</taxon>
        <taxon>Flavobacteriia</taxon>
        <taxon>Flavobacteriales</taxon>
        <taxon>Flavobacteriaceae</taxon>
        <taxon>Psychroflexus</taxon>
    </lineage>
</organism>
<evidence type="ECO:0000256" key="7">
    <source>
        <dbReference type="ARBA" id="ARBA00023237"/>
    </source>
</evidence>
<dbReference type="STRING" id="313595.P700755_003736"/>
<evidence type="ECO:0000313" key="8">
    <source>
        <dbReference type="EMBL" id="AFU70323.1"/>
    </source>
</evidence>
<dbReference type="PANTHER" id="PTHR30026">
    <property type="entry name" value="OUTER MEMBRANE PROTEIN TOLC"/>
    <property type="match status" value="1"/>
</dbReference>
<keyword evidence="9" id="KW-1185">Reference proteome</keyword>
<dbReference type="Gene3D" id="1.20.1600.10">
    <property type="entry name" value="Outer membrane efflux proteins (OEP)"/>
    <property type="match status" value="1"/>
</dbReference>
<reference evidence="8" key="2">
    <citation type="submission" date="2012-09" db="EMBL/GenBank/DDBJ databases">
        <title>The complete sequence of Psychroflexus torquis an extreme psychrophile from sea-ice that is stimulated by light.</title>
        <authorList>
            <person name="Feng S."/>
            <person name="Powell S.M."/>
            <person name="Bowman J.P."/>
        </authorList>
    </citation>
    <scope>NUCLEOTIDE SEQUENCE [LARGE SCALE GENOMIC DNA]</scope>
    <source>
        <strain evidence="8">ATCC 700755</strain>
    </source>
</reference>
<comment type="similarity">
    <text evidence="2">Belongs to the outer membrane factor (OMF) (TC 1.B.17) family.</text>
</comment>
<keyword evidence="3" id="KW-0813">Transport</keyword>
<dbReference type="HOGENOM" id="CLU_012817_11_0_10"/>
<dbReference type="GO" id="GO:0015562">
    <property type="term" value="F:efflux transmembrane transporter activity"/>
    <property type="evidence" value="ECO:0007669"/>
    <property type="project" value="InterPro"/>
</dbReference>
<dbReference type="GO" id="GO:1990281">
    <property type="term" value="C:efflux pump complex"/>
    <property type="evidence" value="ECO:0007669"/>
    <property type="project" value="TreeGrafter"/>
</dbReference>
<dbReference type="AlphaFoldDB" id="K4IKI5"/>
<accession>K4IKI5</accession>
<dbReference type="EMBL" id="CP003879">
    <property type="protein sequence ID" value="AFU70323.1"/>
    <property type="molecule type" value="Genomic_DNA"/>
</dbReference>
<keyword evidence="7" id="KW-0998">Cell outer membrane</keyword>
<evidence type="ECO:0000256" key="2">
    <source>
        <dbReference type="ARBA" id="ARBA00007613"/>
    </source>
</evidence>
<evidence type="ECO:0000256" key="3">
    <source>
        <dbReference type="ARBA" id="ARBA00022448"/>
    </source>
</evidence>
<dbReference type="SUPFAM" id="SSF56954">
    <property type="entry name" value="Outer membrane efflux proteins (OEP)"/>
    <property type="match status" value="1"/>
</dbReference>
<dbReference type="Pfam" id="PF02321">
    <property type="entry name" value="OEP"/>
    <property type="match status" value="2"/>
</dbReference>
<dbReference type="KEGG" id="ptq:P700755_003736"/>
<dbReference type="Proteomes" id="UP000008514">
    <property type="component" value="Chromosome"/>
</dbReference>
<dbReference type="PANTHER" id="PTHR30026:SF20">
    <property type="entry name" value="OUTER MEMBRANE PROTEIN TOLC"/>
    <property type="match status" value="1"/>
</dbReference>
<name>K4IKI5_PSYTT</name>
<reference evidence="8" key="1">
    <citation type="submission" date="2006-03" db="EMBL/GenBank/DDBJ databases">
        <authorList>
            <person name="Bowman J."/>
            <person name="Ferriera S."/>
            <person name="Johnson J."/>
            <person name="Kravitz S."/>
            <person name="Halpern A."/>
            <person name="Remington K."/>
            <person name="Beeson K."/>
            <person name="Tran B."/>
            <person name="Rogers Y.-H."/>
            <person name="Friedman R."/>
            <person name="Venter J.C."/>
        </authorList>
    </citation>
    <scope>NUCLEOTIDE SEQUENCE [LARGE SCALE GENOMIC DNA]</scope>
    <source>
        <strain evidence="8">ATCC 700755</strain>
    </source>
</reference>
<evidence type="ECO:0000256" key="5">
    <source>
        <dbReference type="ARBA" id="ARBA00022692"/>
    </source>
</evidence>
<evidence type="ECO:0000256" key="1">
    <source>
        <dbReference type="ARBA" id="ARBA00004442"/>
    </source>
</evidence>
<dbReference type="GO" id="GO:0015288">
    <property type="term" value="F:porin activity"/>
    <property type="evidence" value="ECO:0007669"/>
    <property type="project" value="TreeGrafter"/>
</dbReference>
<dbReference type="InterPro" id="IPR051906">
    <property type="entry name" value="TolC-like"/>
</dbReference>
<evidence type="ECO:0000256" key="4">
    <source>
        <dbReference type="ARBA" id="ARBA00022452"/>
    </source>
</evidence>
<keyword evidence="4" id="KW-1134">Transmembrane beta strand</keyword>
<comment type="subcellular location">
    <subcellularLocation>
        <location evidence="1">Cell outer membrane</location>
    </subcellularLocation>
</comment>
<proteinExistence type="inferred from homology"/>
<sequence length="476" mass="53556">MKSKIILYTILYIMGLAGYTQNETNTSYSLDECISIALKNNLDLKSTNLVANSEKVNYQRSKANLLPRLNGDFNLGVNDGRSIDPFTNDFITQELTFSNVRLSLDVTIFNGFRLLNTAKQNRLNKKASELEIEAAKQDLILNVTLAYLQVLNTRDVLQLTKVRLETTQQQLDIQEGFYENESGNPADYADIIGQVASDETSILVSESSLNNAKLNLVRLLNVDEAIHFDTKGLILDFEEYGLSADEVYTQAIQNLAIFKAGELRIEASEKGVSIAKSQFTPEISLFGGINTNYSSAAQLFNSTGTSIAETGDFISLDGQNLMVMSEQTSFAAQSINFRDQLDNNLNTVVGVAVNVPLFNGFRAKNNMALEKIRVEESLLELERTHLDIKNAIAQVHFDMEAVYKRYNSFLSQVEAYKESYRINDIRFKNGVSNFLNYITSKNNLDNAKVNLANAKYDYLLRVKVLDYYRGTEDRFN</sequence>
<gene>
    <name evidence="8" type="ordered locus">P700755_003736</name>
</gene>